<evidence type="ECO:0000259" key="5">
    <source>
        <dbReference type="PROSITE" id="PS51063"/>
    </source>
</evidence>
<feature type="domain" description="Cyclic nucleotide-binding" evidence="4">
    <location>
        <begin position="1"/>
        <end position="121"/>
    </location>
</feature>
<protein>
    <recommendedName>
        <fullName evidence="8">Crp/Fnr family transcriptional regulator</fullName>
    </recommendedName>
</protein>
<evidence type="ECO:0000256" key="1">
    <source>
        <dbReference type="ARBA" id="ARBA00023015"/>
    </source>
</evidence>
<dbReference type="GO" id="GO:0003700">
    <property type="term" value="F:DNA-binding transcription factor activity"/>
    <property type="evidence" value="ECO:0007669"/>
    <property type="project" value="TreeGrafter"/>
</dbReference>
<gene>
    <name evidence="6" type="ORF">A2150_01725</name>
</gene>
<evidence type="ECO:0000256" key="2">
    <source>
        <dbReference type="ARBA" id="ARBA00023125"/>
    </source>
</evidence>
<evidence type="ECO:0000313" key="7">
    <source>
        <dbReference type="Proteomes" id="UP000177925"/>
    </source>
</evidence>
<dbReference type="InterPro" id="IPR018488">
    <property type="entry name" value="cNMP-bd_CS"/>
</dbReference>
<dbReference type="InterPro" id="IPR000595">
    <property type="entry name" value="cNMP-bd_dom"/>
</dbReference>
<keyword evidence="1" id="KW-0805">Transcription regulation</keyword>
<accession>A0A1F6TIP9</accession>
<dbReference type="AlphaFoldDB" id="A0A1F6TIP9"/>
<dbReference type="GO" id="GO:0005829">
    <property type="term" value="C:cytosol"/>
    <property type="evidence" value="ECO:0007669"/>
    <property type="project" value="TreeGrafter"/>
</dbReference>
<dbReference type="STRING" id="1817758.A2150_01725"/>
<comment type="caution">
    <text evidence="6">The sequence shown here is derived from an EMBL/GenBank/DDBJ whole genome shotgun (WGS) entry which is preliminary data.</text>
</comment>
<dbReference type="Pfam" id="PF00027">
    <property type="entry name" value="cNMP_binding"/>
    <property type="match status" value="1"/>
</dbReference>
<evidence type="ECO:0000259" key="4">
    <source>
        <dbReference type="PROSITE" id="PS50042"/>
    </source>
</evidence>
<evidence type="ECO:0000313" key="6">
    <source>
        <dbReference type="EMBL" id="OGI44981.1"/>
    </source>
</evidence>
<dbReference type="SUPFAM" id="SSF46785">
    <property type="entry name" value="Winged helix' DNA-binding domain"/>
    <property type="match status" value="1"/>
</dbReference>
<organism evidence="6 7">
    <name type="scientific">Candidatus Muproteobacteria bacterium RBG_16_64_11</name>
    <dbReference type="NCBI Taxonomy" id="1817758"/>
    <lineage>
        <taxon>Bacteria</taxon>
        <taxon>Pseudomonadati</taxon>
        <taxon>Pseudomonadota</taxon>
        <taxon>Candidatus Muproteobacteria</taxon>
    </lineage>
</organism>
<dbReference type="InterPro" id="IPR012318">
    <property type="entry name" value="HTH_CRP"/>
</dbReference>
<reference evidence="6 7" key="1">
    <citation type="journal article" date="2016" name="Nat. Commun.">
        <title>Thousands of microbial genomes shed light on interconnected biogeochemical processes in an aquifer system.</title>
        <authorList>
            <person name="Anantharaman K."/>
            <person name="Brown C.T."/>
            <person name="Hug L.A."/>
            <person name="Sharon I."/>
            <person name="Castelle C.J."/>
            <person name="Probst A.J."/>
            <person name="Thomas B.C."/>
            <person name="Singh A."/>
            <person name="Wilkins M.J."/>
            <person name="Karaoz U."/>
            <person name="Brodie E.L."/>
            <person name="Williams K.H."/>
            <person name="Hubbard S.S."/>
            <person name="Banfield J.F."/>
        </authorList>
    </citation>
    <scope>NUCLEOTIDE SEQUENCE [LARGE SCALE GENOMIC DNA]</scope>
</reference>
<evidence type="ECO:0008006" key="8">
    <source>
        <dbReference type="Google" id="ProtNLM"/>
    </source>
</evidence>
<dbReference type="PROSITE" id="PS51063">
    <property type="entry name" value="HTH_CRP_2"/>
    <property type="match status" value="1"/>
</dbReference>
<dbReference type="PANTHER" id="PTHR24567">
    <property type="entry name" value="CRP FAMILY TRANSCRIPTIONAL REGULATORY PROTEIN"/>
    <property type="match status" value="1"/>
</dbReference>
<dbReference type="PRINTS" id="PR00103">
    <property type="entry name" value="CAMPKINASE"/>
</dbReference>
<keyword evidence="2" id="KW-0238">DNA-binding</keyword>
<dbReference type="InterPro" id="IPR036388">
    <property type="entry name" value="WH-like_DNA-bd_sf"/>
</dbReference>
<dbReference type="SUPFAM" id="SSF51206">
    <property type="entry name" value="cAMP-binding domain-like"/>
    <property type="match status" value="1"/>
</dbReference>
<dbReference type="SMART" id="SM00100">
    <property type="entry name" value="cNMP"/>
    <property type="match status" value="1"/>
</dbReference>
<dbReference type="SMART" id="SM00419">
    <property type="entry name" value="HTH_CRP"/>
    <property type="match status" value="1"/>
</dbReference>
<dbReference type="PROSITE" id="PS50042">
    <property type="entry name" value="CNMP_BINDING_3"/>
    <property type="match status" value="1"/>
</dbReference>
<dbReference type="Proteomes" id="UP000177925">
    <property type="component" value="Unassembled WGS sequence"/>
</dbReference>
<sequence>MFSGLGDEELGVLIRYAVRKTVPRSTRLFAQGAPGDALFVIQRGKVKVVLSDAEGKEVILSVLGPGDFFGEMALIDDEPRSAGVVTMETSEFYIISKIDFRTCVAKQPELATNLMRHLSRRLRIADQKIGSLALMDVYGRVAGTLLQLAEYDDGKRVLTGRYTQKDIASMVGASREMVSRIFKDLTEAGFIEPDGDRIILHEPPEPPRLPD</sequence>
<dbReference type="GO" id="GO:0003677">
    <property type="term" value="F:DNA binding"/>
    <property type="evidence" value="ECO:0007669"/>
    <property type="project" value="UniProtKB-KW"/>
</dbReference>
<dbReference type="PROSITE" id="PS00889">
    <property type="entry name" value="CNMP_BINDING_2"/>
    <property type="match status" value="1"/>
</dbReference>
<dbReference type="InterPro" id="IPR014710">
    <property type="entry name" value="RmlC-like_jellyroll"/>
</dbReference>
<feature type="domain" description="HTH crp-type" evidence="5">
    <location>
        <begin position="135"/>
        <end position="204"/>
    </location>
</feature>
<dbReference type="EMBL" id="MFSS01000005">
    <property type="protein sequence ID" value="OGI44981.1"/>
    <property type="molecule type" value="Genomic_DNA"/>
</dbReference>
<keyword evidence="3" id="KW-0804">Transcription</keyword>
<dbReference type="Gene3D" id="1.10.10.10">
    <property type="entry name" value="Winged helix-like DNA-binding domain superfamily/Winged helix DNA-binding domain"/>
    <property type="match status" value="1"/>
</dbReference>
<proteinExistence type="predicted"/>
<dbReference type="CDD" id="cd00038">
    <property type="entry name" value="CAP_ED"/>
    <property type="match status" value="1"/>
</dbReference>
<evidence type="ECO:0000256" key="3">
    <source>
        <dbReference type="ARBA" id="ARBA00023163"/>
    </source>
</evidence>
<name>A0A1F6TIP9_9PROT</name>
<dbReference type="Gene3D" id="2.60.120.10">
    <property type="entry name" value="Jelly Rolls"/>
    <property type="match status" value="1"/>
</dbReference>
<dbReference type="InterPro" id="IPR018490">
    <property type="entry name" value="cNMP-bd_dom_sf"/>
</dbReference>
<dbReference type="InterPro" id="IPR036390">
    <property type="entry name" value="WH_DNA-bd_sf"/>
</dbReference>
<dbReference type="CDD" id="cd00092">
    <property type="entry name" value="HTH_CRP"/>
    <property type="match status" value="1"/>
</dbReference>
<dbReference type="InterPro" id="IPR050397">
    <property type="entry name" value="Env_Response_Regulators"/>
</dbReference>
<dbReference type="PANTHER" id="PTHR24567:SF74">
    <property type="entry name" value="HTH-TYPE TRANSCRIPTIONAL REGULATOR ARCR"/>
    <property type="match status" value="1"/>
</dbReference>
<dbReference type="Pfam" id="PF13545">
    <property type="entry name" value="HTH_Crp_2"/>
    <property type="match status" value="1"/>
</dbReference>